<feature type="transmembrane region" description="Helical" evidence="1">
    <location>
        <begin position="21"/>
        <end position="43"/>
    </location>
</feature>
<keyword evidence="3" id="KW-1185">Reference proteome</keyword>
<reference evidence="2 3" key="1">
    <citation type="submission" date="2009-01" db="EMBL/GenBank/DDBJ databases">
        <authorList>
            <person name="Fulton L."/>
            <person name="Clifton S."/>
            <person name="Fulton B."/>
            <person name="Xu J."/>
            <person name="Minx P."/>
            <person name="Pepin K.H."/>
            <person name="Johnson M."/>
            <person name="Bhonagiri V."/>
            <person name="Nash W.E."/>
            <person name="Mardis E.R."/>
            <person name="Wilson R.K."/>
        </authorList>
    </citation>
    <scope>NUCLEOTIDE SEQUENCE [LARGE SCALE GENOMIC DNA]</scope>
    <source>
        <strain evidence="2 3">DSM 5476</strain>
    </source>
</reference>
<dbReference type="AlphaFoldDB" id="C0EIG7"/>
<protein>
    <submittedName>
        <fullName evidence="2">Uncharacterized protein</fullName>
    </submittedName>
</protein>
<gene>
    <name evidence="2" type="ORF">CLOSTMETH_03662</name>
</gene>
<reference evidence="2 3" key="2">
    <citation type="submission" date="2009-02" db="EMBL/GenBank/DDBJ databases">
        <title>Draft genome sequence of Clostridium methylpentosum (DSM 5476).</title>
        <authorList>
            <person name="Sudarsanam P."/>
            <person name="Ley R."/>
            <person name="Guruge J."/>
            <person name="Turnbaugh P.J."/>
            <person name="Mahowald M."/>
            <person name="Liep D."/>
            <person name="Gordon J."/>
        </authorList>
    </citation>
    <scope>NUCLEOTIDE SEQUENCE [LARGE SCALE GENOMIC DNA]</scope>
    <source>
        <strain evidence="2 3">DSM 5476</strain>
    </source>
</reference>
<keyword evidence="1" id="KW-0472">Membrane</keyword>
<feature type="transmembrane region" description="Helical" evidence="1">
    <location>
        <begin position="90"/>
        <end position="110"/>
    </location>
</feature>
<evidence type="ECO:0000313" key="3">
    <source>
        <dbReference type="Proteomes" id="UP000003340"/>
    </source>
</evidence>
<sequence length="163" mass="17694">MIKMKTPGGRGLFQSVRQLRFGFSPGGLLAFALVMLPNLLWLIAPPLNDPLAANSAPSAFLELLEHASQWVLVATLVLLVNREKGRRSRVFLFAAALPLGGYYALWAAYYAGMSPAWLLLGLAVLPPLFFCLAAVWLKNWAALPPAVVFGLAHIAVTCSNYLT</sequence>
<dbReference type="HOGENOM" id="CLU_145341_0_0_9"/>
<organism evidence="2 3">
    <name type="scientific">[Clostridium] methylpentosum DSM 5476</name>
    <dbReference type="NCBI Taxonomy" id="537013"/>
    <lineage>
        <taxon>Bacteria</taxon>
        <taxon>Bacillati</taxon>
        <taxon>Bacillota</taxon>
        <taxon>Clostridia</taxon>
        <taxon>Eubacteriales</taxon>
        <taxon>Oscillospiraceae</taxon>
        <taxon>Oscillospiraceae incertae sedis</taxon>
    </lineage>
</organism>
<dbReference type="EMBL" id="ACEC01000126">
    <property type="protein sequence ID" value="EEG28763.1"/>
    <property type="molecule type" value="Genomic_DNA"/>
</dbReference>
<comment type="caution">
    <text evidence="2">The sequence shown here is derived from an EMBL/GenBank/DDBJ whole genome shotgun (WGS) entry which is preliminary data.</text>
</comment>
<keyword evidence="1" id="KW-0812">Transmembrane</keyword>
<dbReference type="Proteomes" id="UP000003340">
    <property type="component" value="Unassembled WGS sequence"/>
</dbReference>
<dbReference type="STRING" id="537013.CLOSTMETH_03662"/>
<keyword evidence="1" id="KW-1133">Transmembrane helix</keyword>
<evidence type="ECO:0000313" key="2">
    <source>
        <dbReference type="EMBL" id="EEG28763.1"/>
    </source>
</evidence>
<dbReference type="eggNOG" id="ENOG50317TR">
    <property type="taxonomic scope" value="Bacteria"/>
</dbReference>
<feature type="transmembrane region" description="Helical" evidence="1">
    <location>
        <begin position="116"/>
        <end position="136"/>
    </location>
</feature>
<name>C0EIG7_9FIRM</name>
<accession>C0EIG7</accession>
<proteinExistence type="predicted"/>
<feature type="transmembrane region" description="Helical" evidence="1">
    <location>
        <begin position="63"/>
        <end position="81"/>
    </location>
</feature>
<evidence type="ECO:0000256" key="1">
    <source>
        <dbReference type="SAM" id="Phobius"/>
    </source>
</evidence>